<keyword evidence="2" id="KW-1133">Transmembrane helix</keyword>
<gene>
    <name evidence="3" type="primary">ICAM3</name>
    <name evidence="3" type="ORF">P7K49_033246</name>
</gene>
<keyword evidence="2" id="KW-0472">Membrane</keyword>
<name>A0ABQ9TRR4_SAGOE</name>
<feature type="transmembrane region" description="Helical" evidence="2">
    <location>
        <begin position="41"/>
        <end position="65"/>
    </location>
</feature>
<evidence type="ECO:0000313" key="4">
    <source>
        <dbReference type="Proteomes" id="UP001266305"/>
    </source>
</evidence>
<organism evidence="3 4">
    <name type="scientific">Saguinus oedipus</name>
    <name type="common">Cotton-top tamarin</name>
    <name type="synonym">Oedipomidas oedipus</name>
    <dbReference type="NCBI Taxonomy" id="9490"/>
    <lineage>
        <taxon>Eukaryota</taxon>
        <taxon>Metazoa</taxon>
        <taxon>Chordata</taxon>
        <taxon>Craniata</taxon>
        <taxon>Vertebrata</taxon>
        <taxon>Euteleostomi</taxon>
        <taxon>Mammalia</taxon>
        <taxon>Eutheria</taxon>
        <taxon>Euarchontoglires</taxon>
        <taxon>Primates</taxon>
        <taxon>Haplorrhini</taxon>
        <taxon>Platyrrhini</taxon>
        <taxon>Cebidae</taxon>
        <taxon>Callitrichinae</taxon>
        <taxon>Saguinus</taxon>
    </lineage>
</organism>
<evidence type="ECO:0000256" key="2">
    <source>
        <dbReference type="SAM" id="Phobius"/>
    </source>
</evidence>
<sequence>MPSGQLTGQIYPGRAREAGVLQTGGRILTSRFLCTARNSNFVPVLLAVLTTLGVVTVIVALMYVFRARKQRGLYHVRQESPSLPLTSMPTEAMREEPSRVE</sequence>
<keyword evidence="2" id="KW-0812">Transmembrane</keyword>
<feature type="compositionally biased region" description="Polar residues" evidence="1">
    <location>
        <begin position="79"/>
        <end position="89"/>
    </location>
</feature>
<feature type="region of interest" description="Disordered" evidence="1">
    <location>
        <begin position="79"/>
        <end position="101"/>
    </location>
</feature>
<evidence type="ECO:0000256" key="1">
    <source>
        <dbReference type="SAM" id="MobiDB-lite"/>
    </source>
</evidence>
<proteinExistence type="predicted"/>
<accession>A0ABQ9TRR4</accession>
<comment type="caution">
    <text evidence="3">The sequence shown here is derived from an EMBL/GenBank/DDBJ whole genome shotgun (WGS) entry which is preliminary data.</text>
</comment>
<dbReference type="EMBL" id="JASSZA010000019">
    <property type="protein sequence ID" value="KAK2087339.1"/>
    <property type="molecule type" value="Genomic_DNA"/>
</dbReference>
<reference evidence="3 4" key="1">
    <citation type="submission" date="2023-05" db="EMBL/GenBank/DDBJ databases">
        <title>B98-5 Cell Line De Novo Hybrid Assembly: An Optical Mapping Approach.</title>
        <authorList>
            <person name="Kananen K."/>
            <person name="Auerbach J.A."/>
            <person name="Kautto E."/>
            <person name="Blachly J.S."/>
        </authorList>
    </citation>
    <scope>NUCLEOTIDE SEQUENCE [LARGE SCALE GENOMIC DNA]</scope>
    <source>
        <strain evidence="3">B95-8</strain>
        <tissue evidence="3">Cell line</tissue>
    </source>
</reference>
<keyword evidence="4" id="KW-1185">Reference proteome</keyword>
<evidence type="ECO:0000313" key="3">
    <source>
        <dbReference type="EMBL" id="KAK2087339.1"/>
    </source>
</evidence>
<feature type="compositionally biased region" description="Basic and acidic residues" evidence="1">
    <location>
        <begin position="92"/>
        <end position="101"/>
    </location>
</feature>
<protein>
    <submittedName>
        <fullName evidence="3">Intercellular adhesion molecule 3</fullName>
    </submittedName>
</protein>
<dbReference type="Proteomes" id="UP001266305">
    <property type="component" value="Unassembled WGS sequence"/>
</dbReference>